<keyword evidence="1" id="KW-1133">Transmembrane helix</keyword>
<sequence length="278" mass="30091">MGEQVPSRGEYVQAAVWLGRRGVRVGIPTRLLATRLGVRNTARPRPLVIRQAGIVLATLAVAVAYQCLQYLPGVRGVEMTESKVPYFLLIGSQLAFWFAVRRRDRQALEQLGDRALARPRPSWRATLGGWYLASAAVTFAGGAALGVTMFVATPYRTYAWSWLGLLAIGAVVCAVIVTRVVRRPVIAEDEPSAAVDAVLRLDDLVIALPSAYSLPVLFDLVTTQRQPPGFAPWLLGYAALAIALQIAGRWRRPALPDGDYGVPLPAQAGAGWSPEAPR</sequence>
<reference evidence="3" key="1">
    <citation type="journal article" date="2019" name="Int. J. Syst. Evol. Microbiol.">
        <title>The Global Catalogue of Microorganisms (GCM) 10K type strain sequencing project: providing services to taxonomists for standard genome sequencing and annotation.</title>
        <authorList>
            <consortium name="The Broad Institute Genomics Platform"/>
            <consortium name="The Broad Institute Genome Sequencing Center for Infectious Disease"/>
            <person name="Wu L."/>
            <person name="Ma J."/>
        </authorList>
    </citation>
    <scope>NUCLEOTIDE SEQUENCE [LARGE SCALE GENOMIC DNA]</scope>
    <source>
        <strain evidence="3">CGMCC 4.7680</strain>
    </source>
</reference>
<dbReference type="EMBL" id="BNAW01000053">
    <property type="protein sequence ID" value="GHG42521.1"/>
    <property type="molecule type" value="Genomic_DNA"/>
</dbReference>
<name>A0ABQ3KQ54_9PSEU</name>
<keyword evidence="3" id="KW-1185">Reference proteome</keyword>
<comment type="caution">
    <text evidence="2">The sequence shown here is derived from an EMBL/GenBank/DDBJ whole genome shotgun (WGS) entry which is preliminary data.</text>
</comment>
<accession>A0ABQ3KQ54</accession>
<feature type="transmembrane region" description="Helical" evidence="1">
    <location>
        <begin position="158"/>
        <end position="177"/>
    </location>
</feature>
<dbReference type="Proteomes" id="UP000649955">
    <property type="component" value="Unassembled WGS sequence"/>
</dbReference>
<feature type="transmembrane region" description="Helical" evidence="1">
    <location>
        <begin position="130"/>
        <end position="152"/>
    </location>
</feature>
<organism evidence="2 3">
    <name type="scientific">Amycolatopsis bullii</name>
    <dbReference type="NCBI Taxonomy" id="941987"/>
    <lineage>
        <taxon>Bacteria</taxon>
        <taxon>Bacillati</taxon>
        <taxon>Actinomycetota</taxon>
        <taxon>Actinomycetes</taxon>
        <taxon>Pseudonocardiales</taxon>
        <taxon>Pseudonocardiaceae</taxon>
        <taxon>Amycolatopsis</taxon>
    </lineage>
</organism>
<keyword evidence="1" id="KW-0472">Membrane</keyword>
<feature type="transmembrane region" description="Helical" evidence="1">
    <location>
        <begin position="84"/>
        <end position="100"/>
    </location>
</feature>
<protein>
    <submittedName>
        <fullName evidence="2">Uncharacterized protein</fullName>
    </submittedName>
</protein>
<dbReference type="RefSeq" id="WP_191316111.1">
    <property type="nucleotide sequence ID" value="NZ_BNAW01000053.1"/>
</dbReference>
<feature type="transmembrane region" description="Helical" evidence="1">
    <location>
        <begin position="52"/>
        <end position="72"/>
    </location>
</feature>
<proteinExistence type="predicted"/>
<evidence type="ECO:0000313" key="3">
    <source>
        <dbReference type="Proteomes" id="UP000649955"/>
    </source>
</evidence>
<gene>
    <name evidence="2" type="ORF">GCM10017567_75520</name>
</gene>
<keyword evidence="1" id="KW-0812">Transmembrane</keyword>
<evidence type="ECO:0000313" key="2">
    <source>
        <dbReference type="EMBL" id="GHG42521.1"/>
    </source>
</evidence>
<evidence type="ECO:0000256" key="1">
    <source>
        <dbReference type="SAM" id="Phobius"/>
    </source>
</evidence>